<keyword evidence="2" id="KW-0732">Signal</keyword>
<feature type="compositionally biased region" description="Basic and acidic residues" evidence="1">
    <location>
        <begin position="128"/>
        <end position="143"/>
    </location>
</feature>
<organism evidence="3 4">
    <name type="scientific">Desulfonatronospira thiodismutans ASO3-1</name>
    <dbReference type="NCBI Taxonomy" id="555779"/>
    <lineage>
        <taxon>Bacteria</taxon>
        <taxon>Pseudomonadati</taxon>
        <taxon>Thermodesulfobacteriota</taxon>
        <taxon>Desulfovibrionia</taxon>
        <taxon>Desulfovibrionales</taxon>
        <taxon>Desulfonatronovibrionaceae</taxon>
        <taxon>Desulfonatronospira</taxon>
    </lineage>
</organism>
<name>D6SJS6_9BACT</name>
<feature type="region of interest" description="Disordered" evidence="1">
    <location>
        <begin position="121"/>
        <end position="155"/>
    </location>
</feature>
<feature type="signal peptide" evidence="2">
    <location>
        <begin position="1"/>
        <end position="25"/>
    </location>
</feature>
<evidence type="ECO:0000256" key="1">
    <source>
        <dbReference type="SAM" id="MobiDB-lite"/>
    </source>
</evidence>
<feature type="chain" id="PRO_5003088082" evidence="2">
    <location>
        <begin position="26"/>
        <end position="155"/>
    </location>
</feature>
<protein>
    <submittedName>
        <fullName evidence="3">Zinc resistance protein</fullName>
    </submittedName>
</protein>
<sequence length="155" mass="17551">MSGKVYTGFAVALLAVLLLASAAMAQQQGRWSDEARPGAAWSQLDEEQQQELWEQRKAYQEKVYPVRQMKKARNAELNAELASQDPDQGRIEELKSELIQLNQELFETRLEHRIEHRQEYGACPGMRGELRSQGPRDRGDRGQGARGQGGQGRGW</sequence>
<dbReference type="Pfam" id="PF13801">
    <property type="entry name" value="Metal_resist"/>
    <property type="match status" value="1"/>
</dbReference>
<dbReference type="OrthoDB" id="9911213at2"/>
<evidence type="ECO:0000313" key="3">
    <source>
        <dbReference type="EMBL" id="EFI36129.1"/>
    </source>
</evidence>
<evidence type="ECO:0000313" key="4">
    <source>
        <dbReference type="Proteomes" id="UP000005496"/>
    </source>
</evidence>
<dbReference type="RefSeq" id="WP_008869254.1">
    <property type="nucleotide sequence ID" value="NZ_ACJN02000001.1"/>
</dbReference>
<gene>
    <name evidence="3" type="ORF">Dthio_PD3582</name>
</gene>
<dbReference type="EMBL" id="ACJN02000001">
    <property type="protein sequence ID" value="EFI36129.1"/>
    <property type="molecule type" value="Genomic_DNA"/>
</dbReference>
<accession>D6SJS6</accession>
<dbReference type="AlphaFoldDB" id="D6SJS6"/>
<dbReference type="Proteomes" id="UP000005496">
    <property type="component" value="Unassembled WGS sequence"/>
</dbReference>
<evidence type="ECO:0000256" key="2">
    <source>
        <dbReference type="SAM" id="SignalP"/>
    </source>
</evidence>
<proteinExistence type="predicted"/>
<dbReference type="InterPro" id="IPR025961">
    <property type="entry name" value="Metal_resist"/>
</dbReference>
<feature type="compositionally biased region" description="Gly residues" evidence="1">
    <location>
        <begin position="144"/>
        <end position="155"/>
    </location>
</feature>
<keyword evidence="4" id="KW-1185">Reference proteome</keyword>
<comment type="caution">
    <text evidence="3">The sequence shown here is derived from an EMBL/GenBank/DDBJ whole genome shotgun (WGS) entry which is preliminary data.</text>
</comment>
<reference evidence="3" key="1">
    <citation type="submission" date="2010-05" db="EMBL/GenBank/DDBJ databases">
        <title>The draft genome of Desulfonatronospira thiodismutans ASO3-1.</title>
        <authorList>
            <consortium name="US DOE Joint Genome Institute (JGI-PGF)"/>
            <person name="Lucas S."/>
            <person name="Copeland A."/>
            <person name="Lapidus A."/>
            <person name="Cheng J.-F."/>
            <person name="Bruce D."/>
            <person name="Goodwin L."/>
            <person name="Pitluck S."/>
            <person name="Chertkov O."/>
            <person name="Brettin T."/>
            <person name="Detter J.C."/>
            <person name="Han C."/>
            <person name="Land M.L."/>
            <person name="Hauser L."/>
            <person name="Kyrpides N."/>
            <person name="Mikhailova N."/>
            <person name="Muyzer G."/>
            <person name="Woyke T."/>
        </authorList>
    </citation>
    <scope>NUCLEOTIDE SEQUENCE [LARGE SCALE GENOMIC DNA]</scope>
    <source>
        <strain evidence="3">ASO3-1</strain>
    </source>
</reference>
<dbReference type="Gene3D" id="1.20.120.1490">
    <property type="match status" value="1"/>
</dbReference>